<dbReference type="AlphaFoldDB" id="A0A7I9V6T3"/>
<proteinExistence type="predicted"/>
<comment type="caution">
    <text evidence="4">The sequence shown here is derived from an EMBL/GenBank/DDBJ whole genome shotgun (WGS) entry which is preliminary data.</text>
</comment>
<evidence type="ECO:0000256" key="2">
    <source>
        <dbReference type="SAM" id="Phobius"/>
    </source>
</evidence>
<organism evidence="4 5">
    <name type="scientific">Gordonia spumicola</name>
    <dbReference type="NCBI Taxonomy" id="589161"/>
    <lineage>
        <taxon>Bacteria</taxon>
        <taxon>Bacillati</taxon>
        <taxon>Actinomycetota</taxon>
        <taxon>Actinomycetes</taxon>
        <taxon>Mycobacteriales</taxon>
        <taxon>Gordoniaceae</taxon>
        <taxon>Gordonia</taxon>
    </lineage>
</organism>
<accession>A0A7I9V6T3</accession>
<keyword evidence="2" id="KW-1133">Transmembrane helix</keyword>
<evidence type="ECO:0000313" key="4">
    <source>
        <dbReference type="EMBL" id="GEE00780.1"/>
    </source>
</evidence>
<feature type="transmembrane region" description="Helical" evidence="2">
    <location>
        <begin position="39"/>
        <end position="57"/>
    </location>
</feature>
<evidence type="ECO:0000256" key="1">
    <source>
        <dbReference type="SAM" id="MobiDB-lite"/>
    </source>
</evidence>
<feature type="region of interest" description="Disordered" evidence="1">
    <location>
        <begin position="1"/>
        <end position="34"/>
    </location>
</feature>
<dbReference type="RefSeq" id="WP_161894590.1">
    <property type="nucleotide sequence ID" value="NZ_BJOV01000002.1"/>
</dbReference>
<dbReference type="Proteomes" id="UP000444960">
    <property type="component" value="Unassembled WGS sequence"/>
</dbReference>
<keyword evidence="2" id="KW-0812">Transmembrane</keyword>
<name>A0A7I9V6T3_9ACTN</name>
<sequence length="224" mass="24961">MSQQLPNPRNGQYSTQQNYGPPHYPQQPNPRQRRSQTPFTIGIVCALVLALATVLVIGNKQGIRELIDSKDRSSPGQESVYQQWLDVSRNCYDNCPQIDGGADREYADRLNSIYSNYDLHAAYNYPPANGKIRPNGLVTVCYSINPQDSTETASANITKEKADRAHTYAQLPNNNPYKLKELPSELATKVGGEVIDAVVDVYCPEFHNDDPKLGGWAYLSDIGR</sequence>
<gene>
    <name evidence="3" type="ORF">nbrc107696_11900</name>
    <name evidence="4" type="ORF">nbrc107696_12260</name>
</gene>
<protein>
    <submittedName>
        <fullName evidence="4">Uncharacterized protein</fullName>
    </submittedName>
</protein>
<reference evidence="5" key="1">
    <citation type="submission" date="2019-06" db="EMBL/GenBank/DDBJ databases">
        <title>Gordonia isolated from sludge of a wastewater treatment plant.</title>
        <authorList>
            <person name="Tamura T."/>
            <person name="Aoyama K."/>
            <person name="Kang Y."/>
            <person name="Saito S."/>
            <person name="Akiyama N."/>
            <person name="Yazawa K."/>
            <person name="Gonoi T."/>
            <person name="Mikami Y."/>
        </authorList>
    </citation>
    <scope>NUCLEOTIDE SEQUENCE [LARGE SCALE GENOMIC DNA]</scope>
    <source>
        <strain evidence="5">NBRC 107696</strain>
    </source>
</reference>
<feature type="compositionally biased region" description="Polar residues" evidence="1">
    <location>
        <begin position="1"/>
        <end position="15"/>
    </location>
</feature>
<reference evidence="4" key="2">
    <citation type="journal article" date="2020" name="Int. J. Syst. Evol. Microbiol.">
        <title>Gordonia crocea sp. nov. and Gordonia spumicola sp. nov. isolated from sludge of a wastewater treatment plant.</title>
        <authorList>
            <person name="Tamura T."/>
            <person name="Saito S."/>
            <person name="Hamada M."/>
            <person name="Kang Y."/>
            <person name="Hoshino Y."/>
            <person name="Gonoi T."/>
            <person name="Mikami Y."/>
            <person name="Yaguchi T."/>
        </authorList>
    </citation>
    <scope>NUCLEOTIDE SEQUENCE</scope>
    <source>
        <strain evidence="4">NBRC 107696</strain>
    </source>
</reference>
<keyword evidence="2" id="KW-0472">Membrane</keyword>
<keyword evidence="5" id="KW-1185">Reference proteome</keyword>
<dbReference type="EMBL" id="BJOV01000002">
    <property type="protein sequence ID" value="GEE00780.1"/>
    <property type="molecule type" value="Genomic_DNA"/>
</dbReference>
<evidence type="ECO:0000313" key="3">
    <source>
        <dbReference type="EMBL" id="GEE00744.1"/>
    </source>
</evidence>
<evidence type="ECO:0000313" key="5">
    <source>
        <dbReference type="Proteomes" id="UP000444960"/>
    </source>
</evidence>
<dbReference type="EMBL" id="BJOV01000002">
    <property type="protein sequence ID" value="GEE00744.1"/>
    <property type="molecule type" value="Genomic_DNA"/>
</dbReference>